<dbReference type="GO" id="GO:0006423">
    <property type="term" value="P:cysteinyl-tRNA aminoacylation"/>
    <property type="evidence" value="ECO:0007669"/>
    <property type="project" value="UniProtKB-UniRule"/>
</dbReference>
<comment type="similarity">
    <text evidence="3 13">Belongs to the class-I aminoacyl-tRNA synthetase family.</text>
</comment>
<dbReference type="EC" id="6.1.1.16" evidence="13"/>
<evidence type="ECO:0000256" key="5">
    <source>
        <dbReference type="ARBA" id="ARBA00022490"/>
    </source>
</evidence>
<keyword evidence="7" id="KW-0479">Metal-binding</keyword>
<evidence type="ECO:0000256" key="1">
    <source>
        <dbReference type="ARBA" id="ARBA00001947"/>
    </source>
</evidence>
<reference evidence="15 16" key="1">
    <citation type="submission" date="2017-09" db="EMBL/GenBank/DDBJ databases">
        <title>Depth-based differentiation of microbial function through sediment-hosted aquifers and enrichment of novel symbionts in the deep terrestrial subsurface.</title>
        <authorList>
            <person name="Probst A.J."/>
            <person name="Ladd B."/>
            <person name="Jarett J.K."/>
            <person name="Geller-Mcgrath D.E."/>
            <person name="Sieber C.M."/>
            <person name="Emerson J.B."/>
            <person name="Anantharaman K."/>
            <person name="Thomas B.C."/>
            <person name="Malmstrom R."/>
            <person name="Stieglmeier M."/>
            <person name="Klingl A."/>
            <person name="Woyke T."/>
            <person name="Ryan C.M."/>
            <person name="Banfield J.F."/>
        </authorList>
    </citation>
    <scope>NUCLEOTIDE SEQUENCE [LARGE SCALE GENOMIC DNA]</scope>
    <source>
        <strain evidence="15">CG11_big_fil_rev_8_21_14_0_20_35_14</strain>
    </source>
</reference>
<keyword evidence="6 13" id="KW-0436">Ligase</keyword>
<dbReference type="AlphaFoldDB" id="A0A2H0N7H8"/>
<organism evidence="15 16">
    <name type="scientific">Candidatus Liptonbacteria bacterium CG11_big_fil_rev_8_21_14_0_20_35_14</name>
    <dbReference type="NCBI Taxonomy" id="1974634"/>
    <lineage>
        <taxon>Bacteria</taxon>
        <taxon>Candidatus Liptoniibacteriota</taxon>
    </lineage>
</organism>
<dbReference type="CDD" id="cd00672">
    <property type="entry name" value="CysRS_core"/>
    <property type="match status" value="1"/>
</dbReference>
<dbReference type="PANTHER" id="PTHR10890:SF3">
    <property type="entry name" value="CYSTEINE--TRNA LIGASE, CYTOPLASMIC"/>
    <property type="match status" value="1"/>
</dbReference>
<evidence type="ECO:0000256" key="11">
    <source>
        <dbReference type="ARBA" id="ARBA00022917"/>
    </source>
</evidence>
<evidence type="ECO:0000256" key="12">
    <source>
        <dbReference type="ARBA" id="ARBA00023146"/>
    </source>
</evidence>
<evidence type="ECO:0000256" key="3">
    <source>
        <dbReference type="ARBA" id="ARBA00005594"/>
    </source>
</evidence>
<dbReference type="InterPro" id="IPR015803">
    <property type="entry name" value="Cys-tRNA-ligase"/>
</dbReference>
<evidence type="ECO:0000256" key="2">
    <source>
        <dbReference type="ARBA" id="ARBA00004496"/>
    </source>
</evidence>
<comment type="subcellular location">
    <subcellularLocation>
        <location evidence="2 13">Cytoplasm</location>
    </subcellularLocation>
</comment>
<evidence type="ECO:0000256" key="6">
    <source>
        <dbReference type="ARBA" id="ARBA00022598"/>
    </source>
</evidence>
<dbReference type="SUPFAM" id="SSF47323">
    <property type="entry name" value="Anticodon-binding domain of a subclass of class I aminoacyl-tRNA synthetases"/>
    <property type="match status" value="1"/>
</dbReference>
<accession>A0A2H0N7H8</accession>
<keyword evidence="11 13" id="KW-0648">Protein biosynthesis</keyword>
<dbReference type="SMART" id="SM00840">
    <property type="entry name" value="DALR_2"/>
    <property type="match status" value="1"/>
</dbReference>
<dbReference type="GO" id="GO:0005737">
    <property type="term" value="C:cytoplasm"/>
    <property type="evidence" value="ECO:0007669"/>
    <property type="project" value="UniProtKB-SubCell"/>
</dbReference>
<dbReference type="Pfam" id="PF01406">
    <property type="entry name" value="tRNA-synt_1e"/>
    <property type="match status" value="1"/>
</dbReference>
<evidence type="ECO:0000256" key="7">
    <source>
        <dbReference type="ARBA" id="ARBA00022723"/>
    </source>
</evidence>
<dbReference type="GO" id="GO:0004817">
    <property type="term" value="F:cysteine-tRNA ligase activity"/>
    <property type="evidence" value="ECO:0007669"/>
    <property type="project" value="UniProtKB-UniRule"/>
</dbReference>
<evidence type="ECO:0000256" key="13">
    <source>
        <dbReference type="HAMAP-Rule" id="MF_00041"/>
    </source>
</evidence>
<dbReference type="GO" id="GO:0005524">
    <property type="term" value="F:ATP binding"/>
    <property type="evidence" value="ECO:0007669"/>
    <property type="project" value="UniProtKB-UniRule"/>
</dbReference>
<comment type="caution">
    <text evidence="15">The sequence shown here is derived from an EMBL/GenBank/DDBJ whole genome shotgun (WGS) entry which is preliminary data.</text>
</comment>
<dbReference type="Pfam" id="PF09190">
    <property type="entry name" value="DALR_2"/>
    <property type="match status" value="1"/>
</dbReference>
<keyword evidence="8 13" id="KW-0547">Nucleotide-binding</keyword>
<dbReference type="InterPro" id="IPR024909">
    <property type="entry name" value="Cys-tRNA/MSH_ligase"/>
</dbReference>
<dbReference type="GO" id="GO:0046872">
    <property type="term" value="F:metal ion binding"/>
    <property type="evidence" value="ECO:0007669"/>
    <property type="project" value="UniProtKB-KW"/>
</dbReference>
<dbReference type="HAMAP" id="MF_00041">
    <property type="entry name" value="Cys_tRNA_synth"/>
    <property type="match status" value="1"/>
</dbReference>
<name>A0A2H0N7H8_9BACT</name>
<feature type="domain" description="Cysteinyl-tRNA synthetase class Ia DALR" evidence="14">
    <location>
        <begin position="348"/>
        <end position="412"/>
    </location>
</feature>
<dbReference type="EMBL" id="PCWO01000032">
    <property type="protein sequence ID" value="PIR04850.1"/>
    <property type="molecule type" value="Genomic_DNA"/>
</dbReference>
<feature type="short sequence motif" description="'HIGH' region" evidence="13">
    <location>
        <begin position="28"/>
        <end position="38"/>
    </location>
</feature>
<dbReference type="PANTHER" id="PTHR10890">
    <property type="entry name" value="CYSTEINYL-TRNA SYNTHETASE"/>
    <property type="match status" value="1"/>
</dbReference>
<protein>
    <recommendedName>
        <fullName evidence="13">Cysteine--tRNA ligase</fullName>
        <ecNumber evidence="13">6.1.1.16</ecNumber>
    </recommendedName>
    <alternativeName>
        <fullName evidence="13">Cysteinyl-tRNA synthetase</fullName>
        <shortName evidence="13">CysRS</shortName>
    </alternativeName>
</protein>
<evidence type="ECO:0000313" key="15">
    <source>
        <dbReference type="EMBL" id="PIR04850.1"/>
    </source>
</evidence>
<dbReference type="Gene3D" id="3.40.50.620">
    <property type="entry name" value="HUPs"/>
    <property type="match status" value="1"/>
</dbReference>
<keyword evidence="9" id="KW-0862">Zinc</keyword>
<evidence type="ECO:0000256" key="4">
    <source>
        <dbReference type="ARBA" id="ARBA00011245"/>
    </source>
</evidence>
<dbReference type="InterPro" id="IPR032678">
    <property type="entry name" value="tRNA-synt_1_cat_dom"/>
</dbReference>
<feature type="binding site" evidence="13">
    <location>
        <position position="268"/>
    </location>
    <ligand>
        <name>ATP</name>
        <dbReference type="ChEBI" id="CHEBI:30616"/>
    </ligand>
</feature>
<dbReference type="Gene3D" id="1.20.120.1910">
    <property type="entry name" value="Cysteine-tRNA ligase, C-terminal anti-codon recognition domain"/>
    <property type="match status" value="1"/>
</dbReference>
<proteinExistence type="inferred from homology"/>
<dbReference type="PRINTS" id="PR00983">
    <property type="entry name" value="TRNASYNTHCYS"/>
</dbReference>
<evidence type="ECO:0000313" key="16">
    <source>
        <dbReference type="Proteomes" id="UP000229893"/>
    </source>
</evidence>
<keyword evidence="12 13" id="KW-0030">Aminoacyl-tRNA synthetase</keyword>
<evidence type="ECO:0000256" key="9">
    <source>
        <dbReference type="ARBA" id="ARBA00022833"/>
    </source>
</evidence>
<keyword evidence="10 13" id="KW-0067">ATP-binding</keyword>
<comment type="catalytic activity">
    <reaction evidence="13">
        <text>tRNA(Cys) + L-cysteine + ATP = L-cysteinyl-tRNA(Cys) + AMP + diphosphate</text>
        <dbReference type="Rhea" id="RHEA:17773"/>
        <dbReference type="Rhea" id="RHEA-COMP:9661"/>
        <dbReference type="Rhea" id="RHEA-COMP:9679"/>
        <dbReference type="ChEBI" id="CHEBI:30616"/>
        <dbReference type="ChEBI" id="CHEBI:33019"/>
        <dbReference type="ChEBI" id="CHEBI:35235"/>
        <dbReference type="ChEBI" id="CHEBI:78442"/>
        <dbReference type="ChEBI" id="CHEBI:78517"/>
        <dbReference type="ChEBI" id="CHEBI:456215"/>
        <dbReference type="EC" id="6.1.1.16"/>
    </reaction>
</comment>
<evidence type="ECO:0000256" key="10">
    <source>
        <dbReference type="ARBA" id="ARBA00022840"/>
    </source>
</evidence>
<dbReference type="Proteomes" id="UP000229893">
    <property type="component" value="Unassembled WGS sequence"/>
</dbReference>
<evidence type="ECO:0000259" key="14">
    <source>
        <dbReference type="SMART" id="SM00840"/>
    </source>
</evidence>
<dbReference type="NCBIfam" id="TIGR00435">
    <property type="entry name" value="cysS"/>
    <property type="match status" value="1"/>
</dbReference>
<dbReference type="SUPFAM" id="SSF52374">
    <property type="entry name" value="Nucleotidylyl transferase"/>
    <property type="match status" value="1"/>
</dbReference>
<keyword evidence="5 13" id="KW-0963">Cytoplasm</keyword>
<gene>
    <name evidence="13" type="primary">cysS</name>
    <name evidence="15" type="ORF">COV57_02355</name>
</gene>
<comment type="cofactor">
    <cofactor evidence="1">
        <name>Zn(2+)</name>
        <dbReference type="ChEBI" id="CHEBI:29105"/>
    </cofactor>
</comment>
<comment type="subunit">
    <text evidence="4 13">Monomer.</text>
</comment>
<dbReference type="InterPro" id="IPR015273">
    <property type="entry name" value="Cys-tRNA-synt_Ia_DALR"/>
</dbReference>
<feature type="short sequence motif" description="'KMSKS' region" evidence="13">
    <location>
        <begin position="265"/>
        <end position="269"/>
    </location>
</feature>
<dbReference type="InterPro" id="IPR009080">
    <property type="entry name" value="tRNAsynth_Ia_anticodon-bd"/>
</dbReference>
<sequence length="461" mass="53244">MFLHDSLSNRLKKIIKTKKVIKLFVCGPTVYDSMHIGHARTYIFFDTLVRFLRSQNYKIEYLQNITDIDDKIIERAQKLKINPLKFAVAQTKDYKTISKKLNIISVDKYVNASSVISIIINQIKRLIDKGYAYETKNGVYFRVRKFKFYGELSGQDLEALRSGYRIELDKAKEDVFDFALWKKTKDNQAISWPSPWGSGRPGWHIEDTAISEKYFGLQYDLHGGGVDLKFPHHEAEIAQAESLSGKKPFVKIWLHTGFLTFNNEKMSKSLKNFITVKDFLTKYNADVLRFIVLSSSYRSSLSWNESLINQSIASLLSIKSFLVYLKYKNDKGDINKKIISSINSFNKNFTSNLNDDMNTPKTIASIFEFINNIESIKNINKKSAKAIEEAIRNSLNILGIKMKINRVPKNIKDLIDKREVLRIVKDFNKADKIRKEIEALNFRLDDTDQGPILTHNNFING</sequence>
<dbReference type="InterPro" id="IPR014729">
    <property type="entry name" value="Rossmann-like_a/b/a_fold"/>
</dbReference>
<comment type="caution">
    <text evidence="13">Lacks conserved residue(s) required for the propagation of feature annotation.</text>
</comment>
<evidence type="ECO:0000256" key="8">
    <source>
        <dbReference type="ARBA" id="ARBA00022741"/>
    </source>
</evidence>